<sequence length="66" mass="7818">MLSQFIPNIQTIIPTFVRIFSKMRKYGFEDLDLVFNRLFKQAVVRRKLLKAWPSKGKHPINFPTVP</sequence>
<dbReference type="EMBL" id="LAHD01000072">
    <property type="protein sequence ID" value="PHK01440.1"/>
    <property type="molecule type" value="Genomic_DNA"/>
</dbReference>
<reference evidence="1 2" key="1">
    <citation type="submission" date="2015-02" db="EMBL/GenBank/DDBJ databases">
        <title>Nostoc linckia genome annotation.</title>
        <authorList>
            <person name="Zhou Z."/>
        </authorList>
    </citation>
    <scope>NUCLEOTIDE SEQUENCE [LARGE SCALE GENOMIC DNA]</scope>
    <source>
        <strain evidence="2">z8</strain>
    </source>
</reference>
<gene>
    <name evidence="1" type="ORF">VF08_22405</name>
</gene>
<proteinExistence type="predicted"/>
<name>A0A9Q5Z9M0_NOSLI</name>
<accession>A0A9Q5Z9M0</accession>
<protein>
    <submittedName>
        <fullName evidence="1">Uncharacterized protein</fullName>
    </submittedName>
</protein>
<dbReference type="AlphaFoldDB" id="A0A9Q5Z9M0"/>
<organism evidence="1 2">
    <name type="scientific">Nostoc linckia z8</name>
    <dbReference type="NCBI Taxonomy" id="1628746"/>
    <lineage>
        <taxon>Bacteria</taxon>
        <taxon>Bacillati</taxon>
        <taxon>Cyanobacteriota</taxon>
        <taxon>Cyanophyceae</taxon>
        <taxon>Nostocales</taxon>
        <taxon>Nostocaceae</taxon>
        <taxon>Nostoc</taxon>
    </lineage>
</organism>
<comment type="caution">
    <text evidence="1">The sequence shown here is derived from an EMBL/GenBank/DDBJ whole genome shotgun (WGS) entry which is preliminary data.</text>
</comment>
<dbReference type="Proteomes" id="UP000222310">
    <property type="component" value="Unassembled WGS sequence"/>
</dbReference>
<evidence type="ECO:0000313" key="1">
    <source>
        <dbReference type="EMBL" id="PHK01440.1"/>
    </source>
</evidence>
<evidence type="ECO:0000313" key="2">
    <source>
        <dbReference type="Proteomes" id="UP000222310"/>
    </source>
</evidence>